<dbReference type="EMBL" id="JBHSXX010000001">
    <property type="protein sequence ID" value="MFC6868254.1"/>
    <property type="molecule type" value="Genomic_DNA"/>
</dbReference>
<evidence type="ECO:0000313" key="8">
    <source>
        <dbReference type="Proteomes" id="UP001596337"/>
    </source>
</evidence>
<dbReference type="SUPFAM" id="SSF55594">
    <property type="entry name" value="HPr-like"/>
    <property type="match status" value="1"/>
</dbReference>
<dbReference type="PANTHER" id="PTHR33705">
    <property type="entry name" value="PHOSPHOCARRIER PROTEIN HPR"/>
    <property type="match status" value="1"/>
</dbReference>
<name>A0ABW2C084_9PSEU</name>
<gene>
    <name evidence="7" type="ORF">ACFQGD_14005</name>
</gene>
<evidence type="ECO:0000313" key="7">
    <source>
        <dbReference type="EMBL" id="MFC6868254.1"/>
    </source>
</evidence>
<dbReference type="InterPro" id="IPR050399">
    <property type="entry name" value="HPr"/>
</dbReference>
<dbReference type="NCBIfam" id="TIGR01003">
    <property type="entry name" value="PTS_HPr_family"/>
    <property type="match status" value="1"/>
</dbReference>
<comment type="caution">
    <text evidence="7">The sequence shown here is derived from an EMBL/GenBank/DDBJ whole genome shotgun (WGS) entry which is preliminary data.</text>
</comment>
<organism evidence="7 8">
    <name type="scientific">Haloechinothrix salitolerans</name>
    <dbReference type="NCBI Taxonomy" id="926830"/>
    <lineage>
        <taxon>Bacteria</taxon>
        <taxon>Bacillati</taxon>
        <taxon>Actinomycetota</taxon>
        <taxon>Actinomycetes</taxon>
        <taxon>Pseudonocardiales</taxon>
        <taxon>Pseudonocardiaceae</taxon>
        <taxon>Haloechinothrix</taxon>
    </lineage>
</organism>
<proteinExistence type="predicted"/>
<sequence>MPERTVTIASAVGLHARPAALFVRAAAAQPVKVTIRKDGTDQATAIAADSIMGVMSLGARHGDDVVLTADGDGAEAALDHLAGLLATDHD</sequence>
<dbReference type="PANTHER" id="PTHR33705:SF2">
    <property type="entry name" value="PHOSPHOCARRIER PROTEIN NPR"/>
    <property type="match status" value="1"/>
</dbReference>
<dbReference type="PROSITE" id="PS00369">
    <property type="entry name" value="PTS_HPR_HIS"/>
    <property type="match status" value="1"/>
</dbReference>
<dbReference type="Gene3D" id="3.30.1340.10">
    <property type="entry name" value="HPr-like"/>
    <property type="match status" value="1"/>
</dbReference>
<dbReference type="PROSITE" id="PS00589">
    <property type="entry name" value="PTS_HPR_SER"/>
    <property type="match status" value="1"/>
</dbReference>
<keyword evidence="4" id="KW-0963">Cytoplasm</keyword>
<reference evidence="8" key="1">
    <citation type="journal article" date="2019" name="Int. J. Syst. Evol. Microbiol.">
        <title>The Global Catalogue of Microorganisms (GCM) 10K type strain sequencing project: providing services to taxonomists for standard genome sequencing and annotation.</title>
        <authorList>
            <consortium name="The Broad Institute Genomics Platform"/>
            <consortium name="The Broad Institute Genome Sequencing Center for Infectious Disease"/>
            <person name="Wu L."/>
            <person name="Ma J."/>
        </authorList>
    </citation>
    <scope>NUCLEOTIDE SEQUENCE [LARGE SCALE GENOMIC DNA]</scope>
    <source>
        <strain evidence="8">KCTC 32255</strain>
    </source>
</reference>
<keyword evidence="8" id="KW-1185">Reference proteome</keyword>
<keyword evidence="5" id="KW-0598">Phosphotransferase system</keyword>
<evidence type="ECO:0000256" key="4">
    <source>
        <dbReference type="ARBA" id="ARBA00022490"/>
    </source>
</evidence>
<dbReference type="RefSeq" id="WP_345398171.1">
    <property type="nucleotide sequence ID" value="NZ_BAABLA010000028.1"/>
</dbReference>
<dbReference type="InterPro" id="IPR001020">
    <property type="entry name" value="PTS_HPr_His_P_site"/>
</dbReference>
<dbReference type="PROSITE" id="PS51350">
    <property type="entry name" value="PTS_HPR_DOM"/>
    <property type="match status" value="1"/>
</dbReference>
<dbReference type="InterPro" id="IPR035895">
    <property type="entry name" value="HPr-like_sf"/>
</dbReference>
<evidence type="ECO:0000256" key="2">
    <source>
        <dbReference type="ARBA" id="ARBA00004496"/>
    </source>
</evidence>
<dbReference type="Pfam" id="PF00381">
    <property type="entry name" value="PTS-HPr"/>
    <property type="match status" value="1"/>
</dbReference>
<dbReference type="PRINTS" id="PR00107">
    <property type="entry name" value="PHOSPHOCPHPR"/>
</dbReference>
<evidence type="ECO:0000256" key="1">
    <source>
        <dbReference type="ARBA" id="ARBA00003681"/>
    </source>
</evidence>
<dbReference type="InterPro" id="IPR000032">
    <property type="entry name" value="HPr-like"/>
</dbReference>
<comment type="function">
    <text evidence="1">General (non sugar-specific) component of the phosphoenolpyruvate-dependent sugar phosphotransferase system (sugar PTS). This major carbohydrate active-transport system catalyzes the phosphorylation of incoming sugar substrates concomitantly with their translocation across the cell membrane. The phosphoryl group from phosphoenolpyruvate (PEP) is transferred to the phosphoryl carrier protein HPr by enzyme I. Phospho-HPr then transfers it to the PTS EIIA domain.</text>
</comment>
<feature type="domain" description="HPr" evidence="6">
    <location>
        <begin position="1"/>
        <end position="90"/>
    </location>
</feature>
<dbReference type="Proteomes" id="UP001596337">
    <property type="component" value="Unassembled WGS sequence"/>
</dbReference>
<evidence type="ECO:0000259" key="6">
    <source>
        <dbReference type="PROSITE" id="PS51350"/>
    </source>
</evidence>
<dbReference type="InterPro" id="IPR002114">
    <property type="entry name" value="PTS_HPr_Ser_P_site"/>
</dbReference>
<protein>
    <recommendedName>
        <fullName evidence="3">Phosphocarrier protein HPr</fullName>
    </recommendedName>
</protein>
<dbReference type="CDD" id="cd00367">
    <property type="entry name" value="PTS-HPr_like"/>
    <property type="match status" value="1"/>
</dbReference>
<accession>A0ABW2C084</accession>
<evidence type="ECO:0000256" key="5">
    <source>
        <dbReference type="ARBA" id="ARBA00022683"/>
    </source>
</evidence>
<comment type="subcellular location">
    <subcellularLocation>
        <location evidence="2">Cytoplasm</location>
    </subcellularLocation>
</comment>
<evidence type="ECO:0000256" key="3">
    <source>
        <dbReference type="ARBA" id="ARBA00020422"/>
    </source>
</evidence>